<dbReference type="SUPFAM" id="SSF51658">
    <property type="entry name" value="Xylose isomerase-like"/>
    <property type="match status" value="1"/>
</dbReference>
<evidence type="ECO:0000313" key="3">
    <source>
        <dbReference type="Proteomes" id="UP001527882"/>
    </source>
</evidence>
<keyword evidence="3" id="KW-1185">Reference proteome</keyword>
<comment type="caution">
    <text evidence="2">The sequence shown here is derived from an EMBL/GenBank/DDBJ whole genome shotgun (WGS) entry which is preliminary data.</text>
</comment>
<gene>
    <name evidence="2" type="ORF">O9H85_00115</name>
</gene>
<evidence type="ECO:0000259" key="1">
    <source>
        <dbReference type="Pfam" id="PF01261"/>
    </source>
</evidence>
<organism evidence="2 3">
    <name type="scientific">Paenibacillus gyeongsangnamensis</name>
    <dbReference type="NCBI Taxonomy" id="3388067"/>
    <lineage>
        <taxon>Bacteria</taxon>
        <taxon>Bacillati</taxon>
        <taxon>Bacillota</taxon>
        <taxon>Bacilli</taxon>
        <taxon>Bacillales</taxon>
        <taxon>Paenibacillaceae</taxon>
        <taxon>Paenibacillus</taxon>
    </lineage>
</organism>
<feature type="domain" description="Xylose isomerase-like TIM barrel" evidence="1">
    <location>
        <begin position="1"/>
        <end position="93"/>
    </location>
</feature>
<dbReference type="EMBL" id="JAQAGZ010000001">
    <property type="protein sequence ID" value="MCZ8510868.1"/>
    <property type="molecule type" value="Genomic_DNA"/>
</dbReference>
<dbReference type="InterPro" id="IPR013022">
    <property type="entry name" value="Xyl_isomerase-like_TIM-brl"/>
</dbReference>
<dbReference type="RefSeq" id="WP_269879244.1">
    <property type="nucleotide sequence ID" value="NZ_JAQAGZ010000001.1"/>
</dbReference>
<protein>
    <submittedName>
        <fullName evidence="2">TIM barrel protein</fullName>
    </submittedName>
</protein>
<reference evidence="2 3" key="1">
    <citation type="submission" date="2022-12" db="EMBL/GenBank/DDBJ databases">
        <title>Draft genome sequence of Paenibacillus sp. dW9.</title>
        <authorList>
            <person name="Choi E.-W."/>
            <person name="Kim D.-U."/>
        </authorList>
    </citation>
    <scope>NUCLEOTIDE SEQUENCE [LARGE SCALE GENOMIC DNA]</scope>
    <source>
        <strain evidence="3">dW9</strain>
    </source>
</reference>
<proteinExistence type="predicted"/>
<dbReference type="Proteomes" id="UP001527882">
    <property type="component" value="Unassembled WGS sequence"/>
</dbReference>
<accession>A0ABT4Q232</accession>
<dbReference type="Pfam" id="PF01261">
    <property type="entry name" value="AP_endonuc_2"/>
    <property type="match status" value="1"/>
</dbReference>
<dbReference type="InterPro" id="IPR036237">
    <property type="entry name" value="Xyl_isomerase-like_sf"/>
</dbReference>
<dbReference type="Gene3D" id="3.20.20.150">
    <property type="entry name" value="Divalent-metal-dependent TIM barrel enzymes"/>
    <property type="match status" value="1"/>
</dbReference>
<evidence type="ECO:0000313" key="2">
    <source>
        <dbReference type="EMBL" id="MCZ8510868.1"/>
    </source>
</evidence>
<sequence>MVHHVNSPALKALWDLGNEQFGSNPFPQGYRQVKDILGHVHLKDAKTQADGKTTCVPIDSGSVPYADQFKALLSDGYDGLYTIETHYIPEGGTPMQGTAMTLKGLRNLLKRENLE</sequence>
<name>A0ABT4Q232_9BACL</name>